<comment type="caution">
    <text evidence="2">The sequence shown here is derived from an EMBL/GenBank/DDBJ whole genome shotgun (WGS) entry which is preliminary data.</text>
</comment>
<evidence type="ECO:0000259" key="1">
    <source>
        <dbReference type="Pfam" id="PF00144"/>
    </source>
</evidence>
<dbReference type="PANTHER" id="PTHR43283:SF14">
    <property type="entry name" value="BLL8153 PROTEIN"/>
    <property type="match status" value="1"/>
</dbReference>
<dbReference type="EMBL" id="NJGV01000023">
    <property type="protein sequence ID" value="OWY32711.1"/>
    <property type="molecule type" value="Genomic_DNA"/>
</dbReference>
<keyword evidence="3" id="KW-1185">Reference proteome</keyword>
<keyword evidence="2" id="KW-0378">Hydrolase</keyword>
<dbReference type="AlphaFoldDB" id="A0A225SNM5"/>
<dbReference type="InterPro" id="IPR012338">
    <property type="entry name" value="Beta-lactam/transpept-like"/>
</dbReference>
<proteinExistence type="predicted"/>
<protein>
    <submittedName>
        <fullName evidence="2">Serine hydrolase</fullName>
    </submittedName>
</protein>
<gene>
    <name evidence="2" type="ORF">CEJ45_19810</name>
</gene>
<feature type="domain" description="Beta-lactamase-related" evidence="1">
    <location>
        <begin position="101"/>
        <end position="374"/>
    </location>
</feature>
<dbReference type="RefSeq" id="WP_088756803.1">
    <property type="nucleotide sequence ID" value="NZ_NJGV01000023.1"/>
</dbReference>
<dbReference type="PANTHER" id="PTHR43283">
    <property type="entry name" value="BETA-LACTAMASE-RELATED"/>
    <property type="match status" value="1"/>
</dbReference>
<evidence type="ECO:0000313" key="3">
    <source>
        <dbReference type="Proteomes" id="UP000214747"/>
    </source>
</evidence>
<name>A0A225SNM5_9BURK</name>
<reference evidence="2 3" key="1">
    <citation type="journal article" date="2010" name="Int. J. Syst. Evol. Microbiol.">
        <title>Reclassification of Herbaspirillum putei as a later heterotypic synonym of Herbaspirillum huttiense, with the description of H. huttiense subsp. huttiense subsp. nov. and H. huttiense subsp. putei subsp. nov., comb. nov., and description of Herbaspirillum aquaticum sp. nov.</title>
        <authorList>
            <person name="Dobritsa A.P."/>
            <person name="Reddy M.C."/>
            <person name="Samadpour M."/>
        </authorList>
    </citation>
    <scope>NUCLEOTIDE SEQUENCE [LARGE SCALE GENOMIC DNA]</scope>
    <source>
        <strain evidence="2 3">IEH 4430</strain>
    </source>
</reference>
<organism evidence="2 3">
    <name type="scientific">Herbaspirillum aquaticum</name>
    <dbReference type="NCBI Taxonomy" id="568783"/>
    <lineage>
        <taxon>Bacteria</taxon>
        <taxon>Pseudomonadati</taxon>
        <taxon>Pseudomonadota</taxon>
        <taxon>Betaproteobacteria</taxon>
        <taxon>Burkholderiales</taxon>
        <taxon>Oxalobacteraceae</taxon>
        <taxon>Herbaspirillum</taxon>
    </lineage>
</organism>
<dbReference type="InterPro" id="IPR050789">
    <property type="entry name" value="Diverse_Enzym_Activities"/>
</dbReference>
<dbReference type="SUPFAM" id="SSF56601">
    <property type="entry name" value="beta-lactamase/transpeptidase-like"/>
    <property type="match status" value="1"/>
</dbReference>
<sequence>MPHARTTTLLARSAAALLVLLAGAEIGRRIADLPSLPALVDLQFDLTPRSQSYKVFEDHPIAPSSHPQPLPTVLRPLNIDVPWKDGKPLPLLDFIKGTATHAFVVIQDGNVVYERYIDGYDANSRFTSFSVAKSFVSALTGVALKQGKINSLNDPIGRYLKPDEISPAYANITVGQLLDMRSGIDVDENYGGSLASPVVRMFVSTDLQRFIARRSGLRFTPGSRFEYRSVDTLILSRVLARATGMRLSDFAQQVLWEPLGMEQEASWSVDSRQHGVEKAFCCLNTTARDFARLGLLYLQGGRMGGQQIVSPTWAAEPRQPVNTGNALDYRDGWWIPPGNANDRDFSAIGVFGQYIYVNPATRTVIVKLSDYGTEQDEVLTLLAMRSISHVVSGKD</sequence>
<evidence type="ECO:0000313" key="2">
    <source>
        <dbReference type="EMBL" id="OWY32711.1"/>
    </source>
</evidence>
<dbReference type="InterPro" id="IPR001466">
    <property type="entry name" value="Beta-lactam-related"/>
</dbReference>
<accession>A0A225SNM5</accession>
<dbReference type="Pfam" id="PF00144">
    <property type="entry name" value="Beta-lactamase"/>
    <property type="match status" value="1"/>
</dbReference>
<dbReference type="Gene3D" id="3.40.710.10">
    <property type="entry name" value="DD-peptidase/beta-lactamase superfamily"/>
    <property type="match status" value="1"/>
</dbReference>
<dbReference type="GO" id="GO:0016787">
    <property type="term" value="F:hydrolase activity"/>
    <property type="evidence" value="ECO:0007669"/>
    <property type="project" value="UniProtKB-KW"/>
</dbReference>
<dbReference type="Proteomes" id="UP000214747">
    <property type="component" value="Unassembled WGS sequence"/>
</dbReference>